<accession>A0A7W5C9I6</accession>
<dbReference type="EMBL" id="JACHXW010000011">
    <property type="protein sequence ID" value="MBB3153605.1"/>
    <property type="molecule type" value="Genomic_DNA"/>
</dbReference>
<reference evidence="2 3" key="1">
    <citation type="submission" date="2020-08" db="EMBL/GenBank/DDBJ databases">
        <title>Genomic Encyclopedia of Type Strains, Phase III (KMG-III): the genomes of soil and plant-associated and newly described type strains.</title>
        <authorList>
            <person name="Whitman W."/>
        </authorList>
    </citation>
    <scope>NUCLEOTIDE SEQUENCE [LARGE SCALE GENOMIC DNA]</scope>
    <source>
        <strain evidence="2 3">CECT 8234</strain>
    </source>
</reference>
<evidence type="ECO:0000313" key="2">
    <source>
        <dbReference type="EMBL" id="MBB3153605.1"/>
    </source>
</evidence>
<evidence type="ECO:0000259" key="1">
    <source>
        <dbReference type="PROSITE" id="PS50075"/>
    </source>
</evidence>
<feature type="domain" description="Carrier" evidence="1">
    <location>
        <begin position="8"/>
        <end position="89"/>
    </location>
</feature>
<dbReference type="PROSITE" id="PS50075">
    <property type="entry name" value="CARRIER"/>
    <property type="match status" value="1"/>
</dbReference>
<dbReference type="Proteomes" id="UP000518605">
    <property type="component" value="Unassembled WGS sequence"/>
</dbReference>
<keyword evidence="3" id="KW-1185">Reference proteome</keyword>
<gene>
    <name evidence="2" type="ORF">FHS16_003680</name>
</gene>
<comment type="caution">
    <text evidence="2">The sequence shown here is derived from an EMBL/GenBank/DDBJ whole genome shotgun (WGS) entry which is preliminary data.</text>
</comment>
<dbReference type="Pfam" id="PF00550">
    <property type="entry name" value="PP-binding"/>
    <property type="match status" value="1"/>
</dbReference>
<sequence length="94" mass="10424">MASMEREEEREDIMNGLRKDMAELIDDAWLAGRIGENDLLEPAGVDSFVMINLILRVEQRYGLTLSDGELRPEVVGTLGGLADSICAKRKEDTA</sequence>
<dbReference type="SUPFAM" id="SSF47336">
    <property type="entry name" value="ACP-like"/>
    <property type="match status" value="1"/>
</dbReference>
<dbReference type="InterPro" id="IPR036736">
    <property type="entry name" value="ACP-like_sf"/>
</dbReference>
<organism evidence="2 3">
    <name type="scientific">Paenibacillus endophyticus</name>
    <dbReference type="NCBI Taxonomy" id="1294268"/>
    <lineage>
        <taxon>Bacteria</taxon>
        <taxon>Bacillati</taxon>
        <taxon>Bacillota</taxon>
        <taxon>Bacilli</taxon>
        <taxon>Bacillales</taxon>
        <taxon>Paenibacillaceae</taxon>
        <taxon>Paenibacillus</taxon>
    </lineage>
</organism>
<evidence type="ECO:0000313" key="3">
    <source>
        <dbReference type="Proteomes" id="UP000518605"/>
    </source>
</evidence>
<dbReference type="InterPro" id="IPR009081">
    <property type="entry name" value="PP-bd_ACP"/>
</dbReference>
<dbReference type="RefSeq" id="WP_183565510.1">
    <property type="nucleotide sequence ID" value="NZ_CBCSLB010000010.1"/>
</dbReference>
<protein>
    <submittedName>
        <fullName evidence="2">Acyl carrier protein</fullName>
    </submittedName>
</protein>
<dbReference type="Gene3D" id="1.10.1200.10">
    <property type="entry name" value="ACP-like"/>
    <property type="match status" value="1"/>
</dbReference>
<name>A0A7W5C9I6_9BACL</name>
<proteinExistence type="predicted"/>
<dbReference type="AlphaFoldDB" id="A0A7W5C9I6"/>